<organism evidence="2 3">
    <name type="scientific">Aminobacter aganoensis</name>
    <dbReference type="NCBI Taxonomy" id="83264"/>
    <lineage>
        <taxon>Bacteria</taxon>
        <taxon>Pseudomonadati</taxon>
        <taxon>Pseudomonadota</taxon>
        <taxon>Alphaproteobacteria</taxon>
        <taxon>Hyphomicrobiales</taxon>
        <taxon>Phyllobacteriaceae</taxon>
        <taxon>Aminobacter</taxon>
    </lineage>
</organism>
<dbReference type="Proteomes" id="UP000536262">
    <property type="component" value="Unassembled WGS sequence"/>
</dbReference>
<comment type="caution">
    <text evidence="2">The sequence shown here is derived from an EMBL/GenBank/DDBJ whole genome shotgun (WGS) entry which is preliminary data.</text>
</comment>
<dbReference type="EMBL" id="JACHOU010000001">
    <property type="protein sequence ID" value="MBB6352833.1"/>
    <property type="molecule type" value="Genomic_DNA"/>
</dbReference>
<name>A0A7X0F4A8_9HYPH</name>
<protein>
    <recommendedName>
        <fullName evidence="4">DUF1579 domain-containing protein</fullName>
    </recommendedName>
</protein>
<keyword evidence="1" id="KW-0732">Signal</keyword>
<keyword evidence="3" id="KW-1185">Reference proteome</keyword>
<evidence type="ECO:0000256" key="1">
    <source>
        <dbReference type="SAM" id="SignalP"/>
    </source>
</evidence>
<feature type="signal peptide" evidence="1">
    <location>
        <begin position="1"/>
        <end position="20"/>
    </location>
</feature>
<evidence type="ECO:0000313" key="3">
    <source>
        <dbReference type="Proteomes" id="UP000536262"/>
    </source>
</evidence>
<reference evidence="2 3" key="1">
    <citation type="submission" date="2020-08" db="EMBL/GenBank/DDBJ databases">
        <title>Genomic Encyclopedia of Type Strains, Phase IV (KMG-IV): sequencing the most valuable type-strain genomes for metagenomic binning, comparative biology and taxonomic classification.</title>
        <authorList>
            <person name="Goeker M."/>
        </authorList>
    </citation>
    <scope>NUCLEOTIDE SEQUENCE [LARGE SCALE GENOMIC DNA]</scope>
    <source>
        <strain evidence="2 3">DSM 7051</strain>
    </source>
</reference>
<proteinExistence type="predicted"/>
<sequence>MMTSALALLLAMFTSSAAIADENAFLEALSGNWHGGGQVRLKPGAMPLSVSCSLDSRADGTALNLAGACRAKVMFSRRIGVDLQANGRRYTGSYVGSRRGAARLSGTRTGDTLNLQIVWPDKGSGSRVASMQLASVGTGHMRIVTIEPHPQTGKKVVTATIELTRN</sequence>
<feature type="chain" id="PRO_5031028601" description="DUF1579 domain-containing protein" evidence="1">
    <location>
        <begin position="21"/>
        <end position="166"/>
    </location>
</feature>
<evidence type="ECO:0008006" key="4">
    <source>
        <dbReference type="Google" id="ProtNLM"/>
    </source>
</evidence>
<dbReference type="RefSeq" id="WP_184697775.1">
    <property type="nucleotide sequence ID" value="NZ_BAABEG010000001.1"/>
</dbReference>
<accession>A0A7X0F4A8</accession>
<dbReference type="AlphaFoldDB" id="A0A7X0F4A8"/>
<evidence type="ECO:0000313" key="2">
    <source>
        <dbReference type="EMBL" id="MBB6352833.1"/>
    </source>
</evidence>
<gene>
    <name evidence="2" type="ORF">GGR00_000585</name>
</gene>